<gene>
    <name evidence="2" type="ORF">EZS28_033250</name>
</gene>
<reference evidence="2 3" key="1">
    <citation type="submission" date="2019-03" db="EMBL/GenBank/DDBJ databases">
        <title>Single cell metagenomics reveals metabolic interactions within the superorganism composed of flagellate Streblomastix strix and complex community of Bacteroidetes bacteria on its surface.</title>
        <authorList>
            <person name="Treitli S.C."/>
            <person name="Kolisko M."/>
            <person name="Husnik F."/>
            <person name="Keeling P."/>
            <person name="Hampl V."/>
        </authorList>
    </citation>
    <scope>NUCLEOTIDE SEQUENCE [LARGE SCALE GENOMIC DNA]</scope>
    <source>
        <strain evidence="2">ST1C</strain>
    </source>
</reference>
<feature type="compositionally biased region" description="Basic and acidic residues" evidence="1">
    <location>
        <begin position="125"/>
        <end position="139"/>
    </location>
</feature>
<feature type="compositionally biased region" description="Acidic residues" evidence="1">
    <location>
        <begin position="192"/>
        <end position="203"/>
    </location>
</feature>
<feature type="non-terminal residue" evidence="2">
    <location>
        <position position="249"/>
    </location>
</feature>
<name>A0A5J4UMC4_9EUKA</name>
<feature type="compositionally biased region" description="Acidic residues" evidence="1">
    <location>
        <begin position="143"/>
        <end position="153"/>
    </location>
</feature>
<feature type="compositionally biased region" description="Acidic residues" evidence="1">
    <location>
        <begin position="1"/>
        <end position="15"/>
    </location>
</feature>
<organism evidence="2 3">
    <name type="scientific">Streblomastix strix</name>
    <dbReference type="NCBI Taxonomy" id="222440"/>
    <lineage>
        <taxon>Eukaryota</taxon>
        <taxon>Metamonada</taxon>
        <taxon>Preaxostyla</taxon>
        <taxon>Oxymonadida</taxon>
        <taxon>Streblomastigidae</taxon>
        <taxon>Streblomastix</taxon>
    </lineage>
</organism>
<dbReference type="Proteomes" id="UP000324800">
    <property type="component" value="Unassembled WGS sequence"/>
</dbReference>
<sequence length="249" mass="29129">MAVNLDEETQDEDDQSNFCMIPQKLSKDETEKQFQVSNDDTPHEKRRQIDEGKIQDEELSPPKANQQEKTSDSNISKQTQESIDGVEAETMQMLLQFMNPEELEQQRKIEQQIQNQMKADRILAQKMAEEELGDNDDKNGYLYDDEDLFDNDDGQLRRRRRGRIAQKPKLKAKARTQPKVLTKNRNTRPVAVDDDSNSSEFDYDSNSSEFDYDEANSEEIRQHLELEIEKQKKRRKQGFSGPQFESDDE</sequence>
<evidence type="ECO:0000256" key="1">
    <source>
        <dbReference type="SAM" id="MobiDB-lite"/>
    </source>
</evidence>
<evidence type="ECO:0000313" key="2">
    <source>
        <dbReference type="EMBL" id="KAA6371222.1"/>
    </source>
</evidence>
<proteinExistence type="predicted"/>
<accession>A0A5J4UMC4</accession>
<feature type="compositionally biased region" description="Basic and acidic residues" evidence="1">
    <location>
        <begin position="40"/>
        <end position="56"/>
    </location>
</feature>
<feature type="compositionally biased region" description="Basic residues" evidence="1">
    <location>
        <begin position="157"/>
        <end position="176"/>
    </location>
</feature>
<dbReference type="AlphaFoldDB" id="A0A5J4UMC4"/>
<comment type="caution">
    <text evidence="2">The sequence shown here is derived from an EMBL/GenBank/DDBJ whole genome shotgun (WGS) entry which is preliminary data.</text>
</comment>
<feature type="region of interest" description="Disordered" evidence="1">
    <location>
        <begin position="125"/>
        <end position="249"/>
    </location>
</feature>
<feature type="compositionally biased region" description="Polar residues" evidence="1">
    <location>
        <begin position="63"/>
        <end position="82"/>
    </location>
</feature>
<evidence type="ECO:0000313" key="3">
    <source>
        <dbReference type="Proteomes" id="UP000324800"/>
    </source>
</evidence>
<protein>
    <submittedName>
        <fullName evidence="2">Uncharacterized protein</fullName>
    </submittedName>
</protein>
<feature type="region of interest" description="Disordered" evidence="1">
    <location>
        <begin position="1"/>
        <end position="99"/>
    </location>
</feature>
<dbReference type="EMBL" id="SNRW01014667">
    <property type="protein sequence ID" value="KAA6371222.1"/>
    <property type="molecule type" value="Genomic_DNA"/>
</dbReference>
<feature type="compositionally biased region" description="Basic and acidic residues" evidence="1">
    <location>
        <begin position="218"/>
        <end position="230"/>
    </location>
</feature>